<feature type="compositionally biased region" description="Low complexity" evidence="1">
    <location>
        <begin position="14"/>
        <end position="32"/>
    </location>
</feature>
<proteinExistence type="predicted"/>
<evidence type="ECO:0000313" key="2">
    <source>
        <dbReference type="EMBL" id="KAG2547000.1"/>
    </source>
</evidence>
<dbReference type="Proteomes" id="UP000823388">
    <property type="component" value="Chromosome 9K"/>
</dbReference>
<protein>
    <submittedName>
        <fullName evidence="2">Uncharacterized protein</fullName>
    </submittedName>
</protein>
<feature type="region of interest" description="Disordered" evidence="1">
    <location>
        <begin position="1"/>
        <end position="32"/>
    </location>
</feature>
<accession>A0A8T0NC74</accession>
<keyword evidence="3" id="KW-1185">Reference proteome</keyword>
<gene>
    <name evidence="2" type="ORF">PVAP13_9KG066214</name>
</gene>
<reference evidence="2" key="1">
    <citation type="submission" date="2020-05" db="EMBL/GenBank/DDBJ databases">
        <title>WGS assembly of Panicum virgatum.</title>
        <authorList>
            <person name="Lovell J.T."/>
            <person name="Jenkins J."/>
            <person name="Shu S."/>
            <person name="Juenger T.E."/>
            <person name="Schmutz J."/>
        </authorList>
    </citation>
    <scope>NUCLEOTIDE SEQUENCE</scope>
    <source>
        <strain evidence="2">AP13</strain>
    </source>
</reference>
<evidence type="ECO:0000313" key="3">
    <source>
        <dbReference type="Proteomes" id="UP000823388"/>
    </source>
</evidence>
<dbReference type="AlphaFoldDB" id="A0A8T0NC74"/>
<name>A0A8T0NC74_PANVG</name>
<sequence length="170" mass="18129">MLRLRSPLGPPLSLPKAAPAPARRVRSGGAAATSLACAHLRPTLPPLLRSPASDPATLSNRCASFRPPTRLRPYPPPRFSRRPIPDRCSLGCLKNGSAPNAMEHGWTPPTPIDMNAKPESSHAICLATGGEHCSLSLHGGGRAPRIVALSHRETIQCEASEETKAMASWR</sequence>
<feature type="region of interest" description="Disordered" evidence="1">
    <location>
        <begin position="46"/>
        <end position="80"/>
    </location>
</feature>
<organism evidence="2 3">
    <name type="scientific">Panicum virgatum</name>
    <name type="common">Blackwell switchgrass</name>
    <dbReference type="NCBI Taxonomy" id="38727"/>
    <lineage>
        <taxon>Eukaryota</taxon>
        <taxon>Viridiplantae</taxon>
        <taxon>Streptophyta</taxon>
        <taxon>Embryophyta</taxon>
        <taxon>Tracheophyta</taxon>
        <taxon>Spermatophyta</taxon>
        <taxon>Magnoliopsida</taxon>
        <taxon>Liliopsida</taxon>
        <taxon>Poales</taxon>
        <taxon>Poaceae</taxon>
        <taxon>PACMAD clade</taxon>
        <taxon>Panicoideae</taxon>
        <taxon>Panicodae</taxon>
        <taxon>Paniceae</taxon>
        <taxon>Panicinae</taxon>
        <taxon>Panicum</taxon>
        <taxon>Panicum sect. Hiantes</taxon>
    </lineage>
</organism>
<evidence type="ECO:0000256" key="1">
    <source>
        <dbReference type="SAM" id="MobiDB-lite"/>
    </source>
</evidence>
<dbReference type="EMBL" id="CM029053">
    <property type="protein sequence ID" value="KAG2547000.1"/>
    <property type="molecule type" value="Genomic_DNA"/>
</dbReference>
<comment type="caution">
    <text evidence="2">The sequence shown here is derived from an EMBL/GenBank/DDBJ whole genome shotgun (WGS) entry which is preliminary data.</text>
</comment>